<accession>A0ABP7PFI7</accession>
<dbReference type="EMBL" id="BAABAK010000009">
    <property type="protein sequence ID" value="GAA3964141.1"/>
    <property type="molecule type" value="Genomic_DNA"/>
</dbReference>
<dbReference type="InterPro" id="IPR008949">
    <property type="entry name" value="Isoprenoid_synthase_dom_sf"/>
</dbReference>
<keyword evidence="1" id="KW-0808">Transferase</keyword>
<dbReference type="CDD" id="cd00683">
    <property type="entry name" value="Trans_IPPS_HH"/>
    <property type="match status" value="1"/>
</dbReference>
<sequence>MKIIFDRVSAKCSKMVTKTYSTSFSMGIRFLDKSHQEAIYAIYGFVRLADEIVDSFHDYDKPQLLWKFKRDCNEAIQDQISLNPILNAFQKVVNQYNVKQELIDLFLESMEMDLRQEEYTPQKYERYILGSAQVVGLMCLQVFVQGDAASYERLKESAMKLGSAFQKVNFLRDVKADFQLLNRSYFPGVDLSRFSIAEKLVIEKEIAEEFEAALQGIKQLPKSSRRGVYLAYIYYKKLFDKIKRKTTNEIMSERIRISNPQKFVLMLSSMFKSRYYGI</sequence>
<evidence type="ECO:0000313" key="2">
    <source>
        <dbReference type="EMBL" id="GAA3964141.1"/>
    </source>
</evidence>
<protein>
    <submittedName>
        <fullName evidence="2">Phytoene/squalene synthase family protein</fullName>
    </submittedName>
</protein>
<dbReference type="Pfam" id="PF00494">
    <property type="entry name" value="SQS_PSY"/>
    <property type="match status" value="1"/>
</dbReference>
<dbReference type="PANTHER" id="PTHR31480">
    <property type="entry name" value="BIFUNCTIONAL LYCOPENE CYCLASE/PHYTOENE SYNTHASE"/>
    <property type="match status" value="1"/>
</dbReference>
<gene>
    <name evidence="2" type="ORF">GCM10022246_16660</name>
</gene>
<comment type="caution">
    <text evidence="2">The sequence shown here is derived from an EMBL/GenBank/DDBJ whole genome shotgun (WGS) entry which is preliminary data.</text>
</comment>
<reference evidence="3" key="1">
    <citation type="journal article" date="2019" name="Int. J. Syst. Evol. Microbiol.">
        <title>The Global Catalogue of Microorganisms (GCM) 10K type strain sequencing project: providing services to taxonomists for standard genome sequencing and annotation.</title>
        <authorList>
            <consortium name="The Broad Institute Genomics Platform"/>
            <consortium name="The Broad Institute Genome Sequencing Center for Infectious Disease"/>
            <person name="Wu L."/>
            <person name="Ma J."/>
        </authorList>
    </citation>
    <scope>NUCLEOTIDE SEQUENCE [LARGE SCALE GENOMIC DNA]</scope>
    <source>
        <strain evidence="3">JCM 17338</strain>
    </source>
</reference>
<dbReference type="SFLD" id="SFLDS00005">
    <property type="entry name" value="Isoprenoid_Synthase_Type_I"/>
    <property type="match status" value="1"/>
</dbReference>
<dbReference type="InterPro" id="IPR002060">
    <property type="entry name" value="Squ/phyt_synthse"/>
</dbReference>
<dbReference type="SUPFAM" id="SSF48576">
    <property type="entry name" value="Terpenoid synthases"/>
    <property type="match status" value="1"/>
</dbReference>
<evidence type="ECO:0000256" key="1">
    <source>
        <dbReference type="ARBA" id="ARBA00022679"/>
    </source>
</evidence>
<dbReference type="RefSeq" id="WP_344766194.1">
    <property type="nucleotide sequence ID" value="NZ_BAABAK010000009.1"/>
</dbReference>
<evidence type="ECO:0000313" key="3">
    <source>
        <dbReference type="Proteomes" id="UP001501081"/>
    </source>
</evidence>
<keyword evidence="3" id="KW-1185">Reference proteome</keyword>
<dbReference type="InterPro" id="IPR044843">
    <property type="entry name" value="Trans_IPPS_bact-type"/>
</dbReference>
<dbReference type="SFLD" id="SFLDG01018">
    <property type="entry name" value="Squalene/Phytoene_Synthase_Lik"/>
    <property type="match status" value="1"/>
</dbReference>
<dbReference type="InterPro" id="IPR019845">
    <property type="entry name" value="Squalene/phytoene_synthase_CS"/>
</dbReference>
<dbReference type="SFLD" id="SFLDG01212">
    <property type="entry name" value="Phytoene_synthase_like"/>
    <property type="match status" value="1"/>
</dbReference>
<dbReference type="Proteomes" id="UP001501081">
    <property type="component" value="Unassembled WGS sequence"/>
</dbReference>
<dbReference type="Gene3D" id="1.10.600.10">
    <property type="entry name" value="Farnesyl Diphosphate Synthase"/>
    <property type="match status" value="1"/>
</dbReference>
<dbReference type="PROSITE" id="PS01045">
    <property type="entry name" value="SQUALEN_PHYTOEN_SYN_2"/>
    <property type="match status" value="1"/>
</dbReference>
<dbReference type="InterPro" id="IPR033904">
    <property type="entry name" value="Trans_IPPS_HH"/>
</dbReference>
<name>A0ABP7PFI7_9SPHI</name>
<proteinExistence type="predicted"/>
<organism evidence="2 3">
    <name type="scientific">Pedobacter ginsengiterrae</name>
    <dbReference type="NCBI Taxonomy" id="871696"/>
    <lineage>
        <taxon>Bacteria</taxon>
        <taxon>Pseudomonadati</taxon>
        <taxon>Bacteroidota</taxon>
        <taxon>Sphingobacteriia</taxon>
        <taxon>Sphingobacteriales</taxon>
        <taxon>Sphingobacteriaceae</taxon>
        <taxon>Pedobacter</taxon>
    </lineage>
</organism>